<dbReference type="InterPro" id="IPR008984">
    <property type="entry name" value="SMAD_FHA_dom_sf"/>
</dbReference>
<evidence type="ECO:0000259" key="3">
    <source>
        <dbReference type="PROSITE" id="PS50006"/>
    </source>
</evidence>
<feature type="region of interest" description="Disordered" evidence="1">
    <location>
        <begin position="198"/>
        <end position="233"/>
    </location>
</feature>
<protein>
    <submittedName>
        <fullName evidence="4">FHA domain-containing protein</fullName>
    </submittedName>
</protein>
<feature type="domain" description="FHA" evidence="3">
    <location>
        <begin position="550"/>
        <end position="600"/>
    </location>
</feature>
<dbReference type="Gene3D" id="2.60.200.20">
    <property type="match status" value="1"/>
</dbReference>
<dbReference type="Pfam" id="PF00498">
    <property type="entry name" value="FHA"/>
    <property type="match status" value="1"/>
</dbReference>
<dbReference type="Proteomes" id="UP000547209">
    <property type="component" value="Unassembled WGS sequence"/>
</dbReference>
<dbReference type="RefSeq" id="WP_185672648.1">
    <property type="nucleotide sequence ID" value="NZ_JACJVP010000055.1"/>
</dbReference>
<keyword evidence="2" id="KW-1133">Transmembrane helix</keyword>
<keyword evidence="5" id="KW-1185">Reference proteome</keyword>
<reference evidence="4 5" key="1">
    <citation type="submission" date="2020-08" db="EMBL/GenBank/DDBJ databases">
        <title>Cohnella phylogeny.</title>
        <authorList>
            <person name="Dunlap C."/>
        </authorList>
    </citation>
    <scope>NUCLEOTIDE SEQUENCE [LARGE SCALE GENOMIC DNA]</scope>
    <source>
        <strain evidence="4 5">DSM 28246</strain>
    </source>
</reference>
<name>A0A7X0VIB7_9BACL</name>
<feature type="region of interest" description="Disordered" evidence="1">
    <location>
        <begin position="359"/>
        <end position="411"/>
    </location>
</feature>
<dbReference type="EMBL" id="JACJVP010000055">
    <property type="protein sequence ID" value="MBB6674786.1"/>
    <property type="molecule type" value="Genomic_DNA"/>
</dbReference>
<dbReference type="InterPro" id="IPR045962">
    <property type="entry name" value="DUF6382"/>
</dbReference>
<keyword evidence="2" id="KW-0472">Membrane</keyword>
<dbReference type="PROSITE" id="PS50006">
    <property type="entry name" value="FHA_DOMAIN"/>
    <property type="match status" value="1"/>
</dbReference>
<dbReference type="InterPro" id="IPR050923">
    <property type="entry name" value="Cell_Proc_Reg/RNA_Proc"/>
</dbReference>
<accession>A0A7X0VIB7</accession>
<dbReference type="CDD" id="cd00060">
    <property type="entry name" value="FHA"/>
    <property type="match status" value="1"/>
</dbReference>
<dbReference type="InterPro" id="IPR000253">
    <property type="entry name" value="FHA_dom"/>
</dbReference>
<dbReference type="PANTHER" id="PTHR23308">
    <property type="entry name" value="NUCLEAR INHIBITOR OF PROTEIN PHOSPHATASE-1"/>
    <property type="match status" value="1"/>
</dbReference>
<sequence length="625" mass="67980">MNGYRVRFEQGRGHFMVLERESPLRREEMDPVQSGMLKSCDIPGLLPLEVEEINGSVQLRYALKGSRMLSQASRAAKWSMEDAMVALCSMAETMEQCLDYMLDVERLALHDDYIFAGEGWHDLRFTYLPVAGSGPASSSYADDLERLLVRWFMRVAELDGTALQQLLRLVASPDFMPGLLRRYTRQYMAERLIGSDRPVADAQERQGRRGTDSPWGLSASMAGGHEADRGPARKDEGRVLQNHAAYVQPARAQEPARAGSRAFGWLSPPAGDPQTLSGLIGAEDSGEAAGAGASDRMSGMPIGRWRTWLSVGGVAASAMAWRFLYAEHPGQRGMLLAIGVTLGAIGACVYWWNGGPAKFKRKSEGPAEAESIESEGRDEDTGGSGTPPRSSGRGWGQGPLDPPAPGGERFPRREQQGWLANGQEAEWEEASAYGAPPRREGFERSYAEAALASSVQQSAFAGVSSYPQSYGQLDRASRLQALAQPSAASSVSSAPPSSQASFLAQPTGRLPHNEATVWLSGAGSSPMASSYLEWESGERKMSIPLQGASMIIGRSAEAAQHVDETNGISRAHLEMLRQEDRWVAKDLGSRNGTWLNGQPMTPYEPYPLEPGDQLQISSSIYRYRG</sequence>
<comment type="caution">
    <text evidence="4">The sequence shown here is derived from an EMBL/GenBank/DDBJ whole genome shotgun (WGS) entry which is preliminary data.</text>
</comment>
<feature type="transmembrane region" description="Helical" evidence="2">
    <location>
        <begin position="305"/>
        <end position="325"/>
    </location>
</feature>
<proteinExistence type="predicted"/>
<evidence type="ECO:0000256" key="2">
    <source>
        <dbReference type="SAM" id="Phobius"/>
    </source>
</evidence>
<feature type="transmembrane region" description="Helical" evidence="2">
    <location>
        <begin position="331"/>
        <end position="352"/>
    </location>
</feature>
<dbReference type="AlphaFoldDB" id="A0A7X0VIB7"/>
<gene>
    <name evidence="4" type="ORF">H7C19_29315</name>
</gene>
<feature type="compositionally biased region" description="Basic and acidic residues" evidence="1">
    <location>
        <begin position="198"/>
        <end position="211"/>
    </location>
</feature>
<evidence type="ECO:0000313" key="5">
    <source>
        <dbReference type="Proteomes" id="UP000547209"/>
    </source>
</evidence>
<evidence type="ECO:0000256" key="1">
    <source>
        <dbReference type="SAM" id="MobiDB-lite"/>
    </source>
</evidence>
<keyword evidence="2" id="KW-0812">Transmembrane</keyword>
<evidence type="ECO:0000313" key="4">
    <source>
        <dbReference type="EMBL" id="MBB6674786.1"/>
    </source>
</evidence>
<organism evidence="4 5">
    <name type="scientific">Cohnella nanjingensis</name>
    <dbReference type="NCBI Taxonomy" id="1387779"/>
    <lineage>
        <taxon>Bacteria</taxon>
        <taxon>Bacillati</taxon>
        <taxon>Bacillota</taxon>
        <taxon>Bacilli</taxon>
        <taxon>Bacillales</taxon>
        <taxon>Paenibacillaceae</taxon>
        <taxon>Cohnella</taxon>
    </lineage>
</organism>
<dbReference type="Pfam" id="PF19909">
    <property type="entry name" value="DUF6382"/>
    <property type="match status" value="1"/>
</dbReference>
<dbReference type="SMART" id="SM00240">
    <property type="entry name" value="FHA"/>
    <property type="match status" value="1"/>
</dbReference>
<dbReference type="SUPFAM" id="SSF49879">
    <property type="entry name" value="SMAD/FHA domain"/>
    <property type="match status" value="1"/>
</dbReference>